<feature type="transmembrane region" description="Helical" evidence="1">
    <location>
        <begin position="67"/>
        <end position="85"/>
    </location>
</feature>
<keyword evidence="3" id="KW-1185">Reference proteome</keyword>
<dbReference type="InterPro" id="IPR012156">
    <property type="entry name" value="Cold_shock_CspA"/>
</dbReference>
<dbReference type="STRING" id="550447.SAMN05428946_1758"/>
<dbReference type="Pfam" id="PF06961">
    <property type="entry name" value="DUF1294"/>
    <property type="match status" value="1"/>
</dbReference>
<keyword evidence="1" id="KW-1133">Transmembrane helix</keyword>
<evidence type="ECO:0000313" key="3">
    <source>
        <dbReference type="Proteomes" id="UP000187550"/>
    </source>
</evidence>
<sequence length="89" mass="10089">MENALIAWIGIMSVYGFILMGLDKRRAKRGEWRIPERTLWTVALFGGGIGCYLGMQTFRHKTRHTSFRLGFLILALLYVGAGIWLKTAA</sequence>
<keyword evidence="1" id="KW-0812">Transmembrane</keyword>
<evidence type="ECO:0000313" key="2">
    <source>
        <dbReference type="EMBL" id="SIT84777.1"/>
    </source>
</evidence>
<dbReference type="EMBL" id="FTPL01000002">
    <property type="protein sequence ID" value="SIT84777.1"/>
    <property type="molecule type" value="Genomic_DNA"/>
</dbReference>
<reference evidence="3" key="1">
    <citation type="submission" date="2017-01" db="EMBL/GenBank/DDBJ databases">
        <authorList>
            <person name="Varghese N."/>
            <person name="Submissions S."/>
        </authorList>
    </citation>
    <scope>NUCLEOTIDE SEQUENCE [LARGE SCALE GENOMIC DNA]</scope>
    <source>
        <strain evidence="3">MNA4</strain>
    </source>
</reference>
<name>A0A1U7PQ73_9BACI</name>
<dbReference type="OrthoDB" id="1698854at2"/>
<keyword evidence="1" id="KW-0472">Membrane</keyword>
<feature type="transmembrane region" description="Helical" evidence="1">
    <location>
        <begin position="34"/>
        <end position="55"/>
    </location>
</feature>
<dbReference type="GO" id="GO:0003676">
    <property type="term" value="F:nucleic acid binding"/>
    <property type="evidence" value="ECO:0007669"/>
    <property type="project" value="InterPro"/>
</dbReference>
<organism evidence="2 3">
    <name type="scientific">Edaphobacillus lindanitolerans</name>
    <dbReference type="NCBI Taxonomy" id="550447"/>
    <lineage>
        <taxon>Bacteria</taxon>
        <taxon>Bacillati</taxon>
        <taxon>Bacillota</taxon>
        <taxon>Bacilli</taxon>
        <taxon>Bacillales</taxon>
        <taxon>Bacillaceae</taxon>
        <taxon>Edaphobacillus</taxon>
    </lineage>
</organism>
<accession>A0A1U7PQ73</accession>
<evidence type="ECO:0000256" key="1">
    <source>
        <dbReference type="SAM" id="Phobius"/>
    </source>
</evidence>
<proteinExistence type="predicted"/>
<dbReference type="PIRSF" id="PIRSF002599">
    <property type="entry name" value="Cold_shock_A"/>
    <property type="match status" value="1"/>
</dbReference>
<gene>
    <name evidence="2" type="ORF">SAMN05428946_1758</name>
</gene>
<dbReference type="AlphaFoldDB" id="A0A1U7PQ73"/>
<dbReference type="Proteomes" id="UP000187550">
    <property type="component" value="Unassembled WGS sequence"/>
</dbReference>
<protein>
    <submittedName>
        <fullName evidence="2">Uncharacterized membrane protein YsdA, DUF1294 family</fullName>
    </submittedName>
</protein>
<dbReference type="InterPro" id="IPR010718">
    <property type="entry name" value="DUF1294"/>
</dbReference>
<dbReference type="RefSeq" id="WP_076758126.1">
    <property type="nucleotide sequence ID" value="NZ_FTPL01000002.1"/>
</dbReference>
<feature type="transmembrane region" description="Helical" evidence="1">
    <location>
        <begin position="6"/>
        <end position="22"/>
    </location>
</feature>